<evidence type="ECO:0000313" key="1">
    <source>
        <dbReference type="EMBL" id="CEH16922.1"/>
    </source>
</evidence>
<accession>A0A0N7LAL5</accession>
<evidence type="ECO:0000313" key="2">
    <source>
        <dbReference type="Proteomes" id="UP000054845"/>
    </source>
</evidence>
<proteinExistence type="predicted"/>
<dbReference type="AlphaFoldDB" id="A0A0N7LAL5"/>
<sequence length="76" mass="8366">MMATHGSTKANESWCGSEYSGLTARFRLDQQGRECPKPKSDRNFRTSIKSRPLALIGVNGPRSRLLSAQIAQSRAS</sequence>
<keyword evidence="2" id="KW-1185">Reference proteome</keyword>
<dbReference type="Proteomes" id="UP000054845">
    <property type="component" value="Unassembled WGS sequence"/>
</dbReference>
<name>A0A0N7LAL5_9BASI</name>
<reference evidence="1 2" key="1">
    <citation type="submission" date="2014-09" db="EMBL/GenBank/DDBJ databases">
        <authorList>
            <person name="Magalhaes I.L.F."/>
            <person name="Oliveira U."/>
            <person name="Santos F.R."/>
            <person name="Vidigal T.H.D.A."/>
            <person name="Brescovit A.D."/>
            <person name="Santos A.J."/>
        </authorList>
    </citation>
    <scope>NUCLEOTIDE SEQUENCE [LARGE SCALE GENOMIC DNA]</scope>
</reference>
<dbReference type="EMBL" id="CCYA01000253">
    <property type="protein sequence ID" value="CEH16922.1"/>
    <property type="molecule type" value="Genomic_DNA"/>
</dbReference>
<organism evidence="1 2">
    <name type="scientific">Ceraceosorus bombacis</name>
    <dbReference type="NCBI Taxonomy" id="401625"/>
    <lineage>
        <taxon>Eukaryota</taxon>
        <taxon>Fungi</taxon>
        <taxon>Dikarya</taxon>
        <taxon>Basidiomycota</taxon>
        <taxon>Ustilaginomycotina</taxon>
        <taxon>Exobasidiomycetes</taxon>
        <taxon>Ceraceosorales</taxon>
        <taxon>Ceraceosoraceae</taxon>
        <taxon>Ceraceosorus</taxon>
    </lineage>
</organism>
<protein>
    <submittedName>
        <fullName evidence="1">Uncharacterized protein</fullName>
    </submittedName>
</protein>